<evidence type="ECO:0000313" key="5">
    <source>
        <dbReference type="EMBL" id="HER97185.1"/>
    </source>
</evidence>
<sequence length="256" mass="27950">MLSHRQRKTLTRLLQRKYREQLGQYLIEGVRALEAALAAGAPLLEVLVTAPARQRPAVAALLERVTVPVTLLTEEELARFSTVENSQGVLAIARLVWHPEEVLFTCQHVVVLDRLQDPGNAGTILRAAAWFGVDAVVAGSGTVDLYQPKVVRAAMGGHWDLRLVRATQLPLLLDRLRAAGFACYGADLEGTPAPAWQPRQPAVLVLGSEAHGLDPELKRRLDASVTVPGTVQRRATESLNVAMAAAVLLYEWLGRR</sequence>
<keyword evidence="2 5" id="KW-0489">Methyltransferase</keyword>
<dbReference type="Gene3D" id="3.30.1330.30">
    <property type="match status" value="1"/>
</dbReference>
<dbReference type="PANTHER" id="PTHR43191:SF2">
    <property type="entry name" value="RRNA METHYLTRANSFERASE 3, MITOCHONDRIAL"/>
    <property type="match status" value="1"/>
</dbReference>
<gene>
    <name evidence="5" type="ORF">ENO59_11895</name>
</gene>
<keyword evidence="3 5" id="KW-0808">Transferase</keyword>
<dbReference type="Pfam" id="PF00588">
    <property type="entry name" value="SpoU_methylase"/>
    <property type="match status" value="1"/>
</dbReference>
<dbReference type="GO" id="GO:0003723">
    <property type="term" value="F:RNA binding"/>
    <property type="evidence" value="ECO:0007669"/>
    <property type="project" value="InterPro"/>
</dbReference>
<evidence type="ECO:0000256" key="1">
    <source>
        <dbReference type="ARBA" id="ARBA00007228"/>
    </source>
</evidence>
<dbReference type="EMBL" id="DSGB01000006">
    <property type="protein sequence ID" value="HER97185.1"/>
    <property type="molecule type" value="Genomic_DNA"/>
</dbReference>
<dbReference type="SMART" id="SM00967">
    <property type="entry name" value="SpoU_sub_bind"/>
    <property type="match status" value="1"/>
</dbReference>
<accession>A0A7V2B2N7</accession>
<evidence type="ECO:0000259" key="4">
    <source>
        <dbReference type="SMART" id="SM00967"/>
    </source>
</evidence>
<dbReference type="GO" id="GO:0006396">
    <property type="term" value="P:RNA processing"/>
    <property type="evidence" value="ECO:0007669"/>
    <property type="project" value="InterPro"/>
</dbReference>
<evidence type="ECO:0000256" key="3">
    <source>
        <dbReference type="ARBA" id="ARBA00022679"/>
    </source>
</evidence>
<dbReference type="GO" id="GO:0032259">
    <property type="term" value="P:methylation"/>
    <property type="evidence" value="ECO:0007669"/>
    <property type="project" value="UniProtKB-KW"/>
</dbReference>
<dbReference type="PANTHER" id="PTHR43191">
    <property type="entry name" value="RRNA METHYLTRANSFERASE 3"/>
    <property type="match status" value="1"/>
</dbReference>
<protein>
    <submittedName>
        <fullName evidence="5">RNA methyltransferase</fullName>
    </submittedName>
</protein>
<dbReference type="InterPro" id="IPR001537">
    <property type="entry name" value="SpoU_MeTrfase"/>
</dbReference>
<dbReference type="GO" id="GO:0008173">
    <property type="term" value="F:RNA methyltransferase activity"/>
    <property type="evidence" value="ECO:0007669"/>
    <property type="project" value="InterPro"/>
</dbReference>
<dbReference type="Gene3D" id="3.40.1280.10">
    <property type="match status" value="1"/>
</dbReference>
<evidence type="ECO:0000256" key="2">
    <source>
        <dbReference type="ARBA" id="ARBA00022603"/>
    </source>
</evidence>
<dbReference type="Pfam" id="PF22435">
    <property type="entry name" value="MRM3-like_sub_bind"/>
    <property type="match status" value="1"/>
</dbReference>
<dbReference type="InterPro" id="IPR051259">
    <property type="entry name" value="rRNA_Methyltransferase"/>
</dbReference>
<dbReference type="InterPro" id="IPR029028">
    <property type="entry name" value="Alpha/beta_knot_MTases"/>
</dbReference>
<dbReference type="SUPFAM" id="SSF75217">
    <property type="entry name" value="alpha/beta knot"/>
    <property type="match status" value="1"/>
</dbReference>
<dbReference type="InterPro" id="IPR029026">
    <property type="entry name" value="tRNA_m1G_MTases_N"/>
</dbReference>
<feature type="domain" description="RNA 2-O ribose methyltransferase substrate binding" evidence="4">
    <location>
        <begin position="26"/>
        <end position="99"/>
    </location>
</feature>
<dbReference type="GO" id="GO:0005737">
    <property type="term" value="C:cytoplasm"/>
    <property type="evidence" value="ECO:0007669"/>
    <property type="project" value="UniProtKB-ARBA"/>
</dbReference>
<dbReference type="AlphaFoldDB" id="A0A7V2B2N7"/>
<dbReference type="SUPFAM" id="SSF55315">
    <property type="entry name" value="L30e-like"/>
    <property type="match status" value="1"/>
</dbReference>
<dbReference type="CDD" id="cd18095">
    <property type="entry name" value="SpoU-like_rRNA-MTase"/>
    <property type="match status" value="1"/>
</dbReference>
<comment type="similarity">
    <text evidence="1">Belongs to the class IV-like SAM-binding methyltransferase superfamily. RNA methyltransferase TrmH family.</text>
</comment>
<dbReference type="InterPro" id="IPR053888">
    <property type="entry name" value="MRM3-like_sub_bind"/>
</dbReference>
<reference evidence="5" key="1">
    <citation type="journal article" date="2020" name="mSystems">
        <title>Genome- and Community-Level Interaction Insights into Carbon Utilization and Element Cycling Functions of Hydrothermarchaeota in Hydrothermal Sediment.</title>
        <authorList>
            <person name="Zhou Z."/>
            <person name="Liu Y."/>
            <person name="Xu W."/>
            <person name="Pan J."/>
            <person name="Luo Z.H."/>
            <person name="Li M."/>
        </authorList>
    </citation>
    <scope>NUCLEOTIDE SEQUENCE [LARGE SCALE GENOMIC DNA]</scope>
    <source>
        <strain evidence="5">SpSt-143</strain>
    </source>
</reference>
<name>A0A7V2B2N7_RHOMR</name>
<organism evidence="5">
    <name type="scientific">Rhodothermus marinus</name>
    <name type="common">Rhodothermus obamensis</name>
    <dbReference type="NCBI Taxonomy" id="29549"/>
    <lineage>
        <taxon>Bacteria</taxon>
        <taxon>Pseudomonadati</taxon>
        <taxon>Rhodothermota</taxon>
        <taxon>Rhodothermia</taxon>
        <taxon>Rhodothermales</taxon>
        <taxon>Rhodothermaceae</taxon>
        <taxon>Rhodothermus</taxon>
    </lineage>
</organism>
<dbReference type="InterPro" id="IPR029064">
    <property type="entry name" value="Ribosomal_eL30-like_sf"/>
</dbReference>
<dbReference type="InterPro" id="IPR013123">
    <property type="entry name" value="SpoU_subst-bd"/>
</dbReference>
<comment type="caution">
    <text evidence="5">The sequence shown here is derived from an EMBL/GenBank/DDBJ whole genome shotgun (WGS) entry which is preliminary data.</text>
</comment>
<proteinExistence type="inferred from homology"/>